<evidence type="ECO:0000313" key="3">
    <source>
        <dbReference type="EMBL" id="WEG73710.1"/>
    </source>
</evidence>
<keyword evidence="1" id="KW-0175">Coiled coil</keyword>
<gene>
    <name evidence="3" type="ORF">OL234_02030</name>
</gene>
<dbReference type="Proteomes" id="UP001179647">
    <property type="component" value="Chromosome"/>
</dbReference>
<keyword evidence="2" id="KW-0472">Membrane</keyword>
<feature type="transmembrane region" description="Helical" evidence="2">
    <location>
        <begin position="323"/>
        <end position="342"/>
    </location>
</feature>
<dbReference type="RefSeq" id="WP_275469510.1">
    <property type="nucleotide sequence ID" value="NZ_CP110232.1"/>
</dbReference>
<keyword evidence="2" id="KW-1133">Transmembrane helix</keyword>
<keyword evidence="4" id="KW-1185">Reference proteome</keyword>
<dbReference type="KEGG" id="vie:OL234_02030"/>
<proteinExistence type="predicted"/>
<sequence>MTINEENKISTNNVVREELLVDDQRNNQAGKSLSWGAILAGVMTFFSLFILLSFIGSAIGFGTVAPTSDKPFEHVGAGLITWTILTFLLSFLGAGFVSGATAKKSGYIHGFLTWAASFLLLIVVLTFATVGALSNLGSLFGNAVADVGDGITEVVQISASGVTDLATNLGDEIDTDKLNQAVKGGLKETDIPELQPDYLKKELNKSTDYLKKAGKQMVTEPENSDQAIDNLSKNLENQVTDMKEALDKEAVARSVAKNTDLTEAEAKEAVSNIMTEYDKASSQASKKIEELKEDINQLRSELDKEVKEARETAEDASNTAAKMSGLAFVAAMLALILTSYAGMKGASTKSYYVFK</sequence>
<feature type="transmembrane region" description="Helical" evidence="2">
    <location>
        <begin position="79"/>
        <end position="99"/>
    </location>
</feature>
<organism evidence="3 4">
    <name type="scientific">Vagococcus intermedius</name>
    <dbReference type="NCBI Taxonomy" id="2991418"/>
    <lineage>
        <taxon>Bacteria</taxon>
        <taxon>Bacillati</taxon>
        <taxon>Bacillota</taxon>
        <taxon>Bacilli</taxon>
        <taxon>Lactobacillales</taxon>
        <taxon>Enterococcaceae</taxon>
        <taxon>Vagococcus</taxon>
    </lineage>
</organism>
<feature type="transmembrane region" description="Helical" evidence="2">
    <location>
        <begin position="111"/>
        <end position="133"/>
    </location>
</feature>
<dbReference type="EMBL" id="CP110232">
    <property type="protein sequence ID" value="WEG73710.1"/>
    <property type="molecule type" value="Genomic_DNA"/>
</dbReference>
<reference evidence="3" key="1">
    <citation type="submission" date="2022-10" db="EMBL/GenBank/DDBJ databases">
        <title>Vagococcus sp. isolated from poultry meat.</title>
        <authorList>
            <person name="Johansson P."/>
            <person name="Bjorkroth J."/>
        </authorList>
    </citation>
    <scope>NUCLEOTIDE SEQUENCE</scope>
    <source>
        <strain evidence="3">STAA11</strain>
    </source>
</reference>
<evidence type="ECO:0000256" key="1">
    <source>
        <dbReference type="SAM" id="Coils"/>
    </source>
</evidence>
<accession>A0AAF0I7W6</accession>
<name>A0AAF0I7W6_9ENTE</name>
<dbReference type="AlphaFoldDB" id="A0AAF0I7W6"/>
<feature type="coiled-coil region" evidence="1">
    <location>
        <begin position="274"/>
        <end position="319"/>
    </location>
</feature>
<evidence type="ECO:0008006" key="5">
    <source>
        <dbReference type="Google" id="ProtNLM"/>
    </source>
</evidence>
<evidence type="ECO:0000256" key="2">
    <source>
        <dbReference type="SAM" id="Phobius"/>
    </source>
</evidence>
<evidence type="ECO:0000313" key="4">
    <source>
        <dbReference type="Proteomes" id="UP001179647"/>
    </source>
</evidence>
<keyword evidence="2" id="KW-0812">Transmembrane</keyword>
<feature type="transmembrane region" description="Helical" evidence="2">
    <location>
        <begin position="35"/>
        <end position="59"/>
    </location>
</feature>
<protein>
    <recommendedName>
        <fullName evidence="5">CAP-Gly protein</fullName>
    </recommendedName>
</protein>